<accession>A0A8S5TBG3</accession>
<reference evidence="2" key="1">
    <citation type="journal article" date="2021" name="Proc. Natl. Acad. Sci. U.S.A.">
        <title>A Catalog of Tens of Thousands of Viruses from Human Metagenomes Reveals Hidden Associations with Chronic Diseases.</title>
        <authorList>
            <person name="Tisza M.J."/>
            <person name="Buck C.B."/>
        </authorList>
    </citation>
    <scope>NUCLEOTIDE SEQUENCE</scope>
    <source>
        <strain evidence="2">CtrSP6</strain>
    </source>
</reference>
<proteinExistence type="predicted"/>
<feature type="region of interest" description="Disordered" evidence="1">
    <location>
        <begin position="199"/>
        <end position="224"/>
    </location>
</feature>
<sequence length="224" mass="26165">MLLWSSIMRKFFDLTGKRFGRWTVLKRAENAGGRVRYVCLCDCGERRKVLAQNLTNGRSESCGCSNREKAASRMQKQATTHGESKTRLYSTWKAMRVRCNAKNGRDVKRYSGRGIKVCEEWNKFEPFRDWAMSHGYRDDLEIDRIDNNGNYEPSNCRWATRTEQVRNRRNTYTETINGETKSVAEWCEIFGYPYYIGSSRHQRGIPLDKPYKSKKRSSETSGPH</sequence>
<name>A0A8S5TBG3_9CAUD</name>
<dbReference type="GO" id="GO:0004519">
    <property type="term" value="F:endonuclease activity"/>
    <property type="evidence" value="ECO:0007669"/>
    <property type="project" value="UniProtKB-KW"/>
</dbReference>
<evidence type="ECO:0000256" key="1">
    <source>
        <dbReference type="SAM" id="MobiDB-lite"/>
    </source>
</evidence>
<keyword evidence="2" id="KW-0540">Nuclease</keyword>
<evidence type="ECO:0000313" key="2">
    <source>
        <dbReference type="EMBL" id="DAF60327.1"/>
    </source>
</evidence>
<keyword evidence="2" id="KW-0378">Hydrolase</keyword>
<keyword evidence="2" id="KW-0255">Endonuclease</keyword>
<organism evidence="2">
    <name type="scientific">Myoviridae sp. ctrSP6</name>
    <dbReference type="NCBI Taxonomy" id="2827712"/>
    <lineage>
        <taxon>Viruses</taxon>
        <taxon>Duplodnaviria</taxon>
        <taxon>Heunggongvirae</taxon>
        <taxon>Uroviricota</taxon>
        <taxon>Caudoviricetes</taxon>
    </lineage>
</organism>
<dbReference type="EMBL" id="BK032786">
    <property type="protein sequence ID" value="DAF60327.1"/>
    <property type="molecule type" value="Genomic_DNA"/>
</dbReference>
<protein>
    <submittedName>
        <fullName evidence="2">Homing endonuclease</fullName>
    </submittedName>
</protein>